<dbReference type="PANTHER" id="PTHR43434">
    <property type="entry name" value="PHOSPHOGLYCOLATE PHOSPHATASE"/>
    <property type="match status" value="1"/>
</dbReference>
<dbReference type="OrthoDB" id="9797743at2"/>
<dbReference type="Pfam" id="PF13419">
    <property type="entry name" value="HAD_2"/>
    <property type="match status" value="1"/>
</dbReference>
<dbReference type="AlphaFoldDB" id="A0A327YWG3"/>
<dbReference type="SFLD" id="SFLDS00003">
    <property type="entry name" value="Haloacid_Dehalogenase"/>
    <property type="match status" value="1"/>
</dbReference>
<dbReference type="Gene3D" id="1.10.150.240">
    <property type="entry name" value="Putative phosphatase, domain 2"/>
    <property type="match status" value="1"/>
</dbReference>
<dbReference type="InterPro" id="IPR041492">
    <property type="entry name" value="HAD_2"/>
</dbReference>
<dbReference type="GO" id="GO:0005829">
    <property type="term" value="C:cytosol"/>
    <property type="evidence" value="ECO:0007669"/>
    <property type="project" value="TreeGrafter"/>
</dbReference>
<evidence type="ECO:0000313" key="2">
    <source>
        <dbReference type="Proteomes" id="UP000249341"/>
    </source>
</evidence>
<sequence>MIRAVVIDVDDTLCMTEEASFTLENEVLAEMGRAPMPRSLHLATWGAPLVEAMPHRSPGLDLDEFGPLFQAAMSRHVDDGLLDVIPAVNLRALDELLSRGYALMLLTSRTEIEVRHMVAPDHVLASRISAVYHRGNTRFGKPDPRAFDELLGQTGLTPAQCVYVGDSPGDALAAGGAGIPFIACLQSGVRRLSDFDPQFVTAAIDAFPEVVDVVARITGSPVVDKRSHDGTMAACRIPFDDPHRADS</sequence>
<proteinExistence type="predicted"/>
<dbReference type="PANTHER" id="PTHR43434:SF1">
    <property type="entry name" value="PHOSPHOGLYCOLATE PHOSPHATASE"/>
    <property type="match status" value="1"/>
</dbReference>
<dbReference type="RefSeq" id="WP_111655069.1">
    <property type="nucleotide sequence ID" value="NZ_JACHWI010000008.1"/>
</dbReference>
<keyword evidence="2" id="KW-1185">Reference proteome</keyword>
<dbReference type="InterPro" id="IPR036412">
    <property type="entry name" value="HAD-like_sf"/>
</dbReference>
<dbReference type="GO" id="GO:0006281">
    <property type="term" value="P:DNA repair"/>
    <property type="evidence" value="ECO:0007669"/>
    <property type="project" value="TreeGrafter"/>
</dbReference>
<comment type="caution">
    <text evidence="1">The sequence shown here is derived from an EMBL/GenBank/DDBJ whole genome shotgun (WGS) entry which is preliminary data.</text>
</comment>
<accession>A0A327YWG3</accession>
<gene>
    <name evidence="1" type="ORF">B0I29_13160</name>
</gene>
<dbReference type="InterPro" id="IPR023214">
    <property type="entry name" value="HAD_sf"/>
</dbReference>
<dbReference type="Gene3D" id="3.40.50.1000">
    <property type="entry name" value="HAD superfamily/HAD-like"/>
    <property type="match status" value="1"/>
</dbReference>
<protein>
    <submittedName>
        <fullName evidence="1">Phosphoglycolate phosphatase/pyrophosphatase PpaX</fullName>
    </submittedName>
</protein>
<dbReference type="SFLD" id="SFLDG01129">
    <property type="entry name" value="C1.5:_HAD__Beta-PGM__Phosphata"/>
    <property type="match status" value="1"/>
</dbReference>
<dbReference type="EMBL" id="QLMJ01000031">
    <property type="protein sequence ID" value="RAK25709.1"/>
    <property type="molecule type" value="Genomic_DNA"/>
</dbReference>
<dbReference type="Proteomes" id="UP000249341">
    <property type="component" value="Unassembled WGS sequence"/>
</dbReference>
<dbReference type="InterPro" id="IPR050155">
    <property type="entry name" value="HAD-like_hydrolase_sf"/>
</dbReference>
<evidence type="ECO:0000313" key="1">
    <source>
        <dbReference type="EMBL" id="RAK25709.1"/>
    </source>
</evidence>
<dbReference type="GO" id="GO:0008967">
    <property type="term" value="F:phosphoglycolate phosphatase activity"/>
    <property type="evidence" value="ECO:0007669"/>
    <property type="project" value="TreeGrafter"/>
</dbReference>
<organism evidence="1 2">
    <name type="scientific">Actinoplanes lutulentus</name>
    <dbReference type="NCBI Taxonomy" id="1287878"/>
    <lineage>
        <taxon>Bacteria</taxon>
        <taxon>Bacillati</taxon>
        <taxon>Actinomycetota</taxon>
        <taxon>Actinomycetes</taxon>
        <taxon>Micromonosporales</taxon>
        <taxon>Micromonosporaceae</taxon>
        <taxon>Actinoplanes</taxon>
    </lineage>
</organism>
<reference evidence="1 2" key="1">
    <citation type="submission" date="2018-06" db="EMBL/GenBank/DDBJ databases">
        <title>Genomic Encyclopedia of Type Strains, Phase III (KMG-III): the genomes of soil and plant-associated and newly described type strains.</title>
        <authorList>
            <person name="Whitman W."/>
        </authorList>
    </citation>
    <scope>NUCLEOTIDE SEQUENCE [LARGE SCALE GENOMIC DNA]</scope>
    <source>
        <strain evidence="1 2">CGMCC 4.7090</strain>
    </source>
</reference>
<dbReference type="InterPro" id="IPR023198">
    <property type="entry name" value="PGP-like_dom2"/>
</dbReference>
<dbReference type="SUPFAM" id="SSF56784">
    <property type="entry name" value="HAD-like"/>
    <property type="match status" value="1"/>
</dbReference>
<name>A0A327YWG3_9ACTN</name>